<protein>
    <submittedName>
        <fullName evidence="6">Bacteriophage CI repressor protein</fullName>
    </submittedName>
    <submittedName>
        <fullName evidence="5">Peptidase S24</fullName>
    </submittedName>
</protein>
<evidence type="ECO:0000313" key="7">
    <source>
        <dbReference type="Proteomes" id="UP000005536"/>
    </source>
</evidence>
<dbReference type="InterPro" id="IPR036286">
    <property type="entry name" value="LexA/Signal_pep-like_sf"/>
</dbReference>
<sequence length="231" mass="25180">MNIVDRAKQAVQATSDADLARFLEISTPVVAGYRKRETVPLEQCIKIAERTGVSLDWLILGKGEMKGGSAAPERKKSVMEEVWAALEENRSPFPDVAFVPLFDAEVGAGNGIEVYGENIIQLIPFSQSWLAAEGLYIRDLACLPVNGDSMIPSLTSGDIVLVNHAKRNGDGVFVVRMGNALRVKRLQWLANGDLRISSDNPIYQTEQITPAELAGDFDILGACHTRISRVG</sequence>
<dbReference type="CDD" id="cd06529">
    <property type="entry name" value="S24_LexA-like"/>
    <property type="match status" value="1"/>
</dbReference>
<accession>D4DNP5</accession>
<dbReference type="STRING" id="546263.NELON_06100"/>
<dbReference type="GO" id="GO:0045892">
    <property type="term" value="P:negative regulation of DNA-templated transcription"/>
    <property type="evidence" value="ECO:0007669"/>
    <property type="project" value="InterPro"/>
</dbReference>
<evidence type="ECO:0000313" key="6">
    <source>
        <dbReference type="EMBL" id="EFE50521.1"/>
    </source>
</evidence>
<gene>
    <name evidence="6" type="ORF">NEIELOOT_00679</name>
    <name evidence="5" type="ORF">NELON_06100</name>
</gene>
<dbReference type="PANTHER" id="PTHR40661">
    <property type="match status" value="1"/>
</dbReference>
<dbReference type="Proteomes" id="UP000031392">
    <property type="component" value="Chromosome"/>
</dbReference>
<name>D4DNP5_NEIEG</name>
<dbReference type="PATRIC" id="fig|546263.7.peg.1301"/>
<dbReference type="KEGG" id="nel:NELON_06100"/>
<reference evidence="6 7" key="1">
    <citation type="submission" date="2010-02" db="EMBL/GenBank/DDBJ databases">
        <authorList>
            <person name="Weinstock G."/>
            <person name="Sodergren E."/>
            <person name="Clifton S."/>
            <person name="Fulton L."/>
            <person name="Fulton B."/>
            <person name="Courtney L."/>
            <person name="Fronick C."/>
            <person name="Harrison M."/>
            <person name="Strong C."/>
            <person name="Farmer C."/>
            <person name="Delahaunty K."/>
            <person name="Markovic C."/>
            <person name="Hall O."/>
            <person name="Minx P."/>
            <person name="Tomlinson C."/>
            <person name="Mitreva M."/>
            <person name="Nelson J."/>
            <person name="Hou S."/>
            <person name="Wollam A."/>
            <person name="Pepin K.H."/>
            <person name="Johnson M."/>
            <person name="Bhonagiri V."/>
            <person name="Zhang X."/>
            <person name="Suruliraj S."/>
            <person name="Warren W."/>
            <person name="Chinwalla A."/>
            <person name="Mardis E.R."/>
            <person name="Wilson R.K."/>
        </authorList>
    </citation>
    <scope>NUCLEOTIDE SEQUENCE [LARGE SCALE GENOMIC DNA]</scope>
    <source>
        <strain evidence="6 7">ATCC 29315</strain>
    </source>
</reference>
<dbReference type="InterPro" id="IPR039418">
    <property type="entry name" value="LexA-like"/>
</dbReference>
<dbReference type="Pfam" id="PF00717">
    <property type="entry name" value="Peptidase_S24"/>
    <property type="match status" value="1"/>
</dbReference>
<dbReference type="InterPro" id="IPR010744">
    <property type="entry name" value="Phage_CI_N"/>
</dbReference>
<dbReference type="AlphaFoldDB" id="D4DNP5"/>
<dbReference type="Pfam" id="PF07022">
    <property type="entry name" value="Phage_CI_repr"/>
    <property type="match status" value="1"/>
</dbReference>
<evidence type="ECO:0000313" key="8">
    <source>
        <dbReference type="Proteomes" id="UP000031392"/>
    </source>
</evidence>
<evidence type="ECO:0000256" key="2">
    <source>
        <dbReference type="ARBA" id="ARBA00023125"/>
    </source>
</evidence>
<dbReference type="InterPro" id="IPR001387">
    <property type="entry name" value="Cro/C1-type_HTH"/>
</dbReference>
<dbReference type="Gene3D" id="2.10.109.10">
    <property type="entry name" value="Umud Fragment, subunit A"/>
    <property type="match status" value="1"/>
</dbReference>
<proteinExistence type="predicted"/>
<keyword evidence="8" id="KW-1185">Reference proteome</keyword>
<dbReference type="PROSITE" id="PS50943">
    <property type="entry name" value="HTH_CROC1"/>
    <property type="match status" value="1"/>
</dbReference>
<feature type="domain" description="HTH cro/C1-type" evidence="4">
    <location>
        <begin position="17"/>
        <end position="58"/>
    </location>
</feature>
<evidence type="ECO:0000259" key="4">
    <source>
        <dbReference type="PROSITE" id="PS50943"/>
    </source>
</evidence>
<keyword evidence="3" id="KW-0804">Transcription</keyword>
<dbReference type="Proteomes" id="UP000005536">
    <property type="component" value="Unassembled WGS sequence"/>
</dbReference>
<dbReference type="RefSeq" id="WP_003770489.1">
    <property type="nucleotide sequence ID" value="NZ_CP007726.1"/>
</dbReference>
<keyword evidence="1" id="KW-0805">Transcription regulation</keyword>
<dbReference type="PANTHER" id="PTHR40661:SF3">
    <property type="entry name" value="FELS-1 PROPHAGE TRANSCRIPTIONAL REGULATOR"/>
    <property type="match status" value="1"/>
</dbReference>
<dbReference type="InterPro" id="IPR015927">
    <property type="entry name" value="Peptidase_S24_S26A/B/C"/>
</dbReference>
<organism evidence="6 7">
    <name type="scientific">Neisseria elongata subsp. glycolytica ATCC 29315</name>
    <dbReference type="NCBI Taxonomy" id="546263"/>
    <lineage>
        <taxon>Bacteria</taxon>
        <taxon>Pseudomonadati</taxon>
        <taxon>Pseudomonadota</taxon>
        <taxon>Betaproteobacteria</taxon>
        <taxon>Neisseriales</taxon>
        <taxon>Neisseriaceae</taxon>
        <taxon>Neisseria</taxon>
    </lineage>
</organism>
<dbReference type="EMBL" id="CP007726">
    <property type="protein sequence ID" value="AJE18503.1"/>
    <property type="molecule type" value="Genomic_DNA"/>
</dbReference>
<keyword evidence="2" id="KW-0238">DNA-binding</keyword>
<dbReference type="HOGENOM" id="CLU_066192_1_2_4"/>
<dbReference type="Gene3D" id="1.10.260.40">
    <property type="entry name" value="lambda repressor-like DNA-binding domains"/>
    <property type="match status" value="1"/>
</dbReference>
<dbReference type="InterPro" id="IPR010982">
    <property type="entry name" value="Lambda_DNA-bd_dom_sf"/>
</dbReference>
<evidence type="ECO:0000256" key="3">
    <source>
        <dbReference type="ARBA" id="ARBA00023163"/>
    </source>
</evidence>
<evidence type="ECO:0000313" key="5">
    <source>
        <dbReference type="EMBL" id="AJE18503.1"/>
    </source>
</evidence>
<dbReference type="SUPFAM" id="SSF51306">
    <property type="entry name" value="LexA/Signal peptidase"/>
    <property type="match status" value="1"/>
</dbReference>
<evidence type="ECO:0000256" key="1">
    <source>
        <dbReference type="ARBA" id="ARBA00023015"/>
    </source>
</evidence>
<reference evidence="5 8" key="3">
    <citation type="journal article" date="2015" name="PLoS Genet.">
        <title>Common Cell Shape Evolution of Two Nasopharyngeal Pathogens.</title>
        <authorList>
            <person name="Veyrier F.J."/>
            <person name="Biais N."/>
            <person name="Morales P."/>
            <person name="Belkacem N."/>
            <person name="Guilhen C."/>
            <person name="Ranjeva S."/>
            <person name="Sismeiro O."/>
            <person name="Pehau-Arnaudet G."/>
            <person name="Rocha E.P."/>
            <person name="Werts C."/>
            <person name="Taha M.K."/>
            <person name="Boneca I.G."/>
        </authorList>
    </citation>
    <scope>NUCLEOTIDE SEQUENCE [LARGE SCALE GENOMIC DNA]</scope>
    <source>
        <strain evidence="5 8">ATCC 29315</strain>
    </source>
</reference>
<dbReference type="GO" id="GO:0003677">
    <property type="term" value="F:DNA binding"/>
    <property type="evidence" value="ECO:0007669"/>
    <property type="project" value="UniProtKB-KW"/>
</dbReference>
<dbReference type="EMBL" id="ADBF01000016">
    <property type="protein sequence ID" value="EFE50521.1"/>
    <property type="molecule type" value="Genomic_DNA"/>
</dbReference>
<reference evidence="8" key="2">
    <citation type="submission" date="2014-05" db="EMBL/GenBank/DDBJ databases">
        <title>Complete Genome sequence of Neisseria elongata subsp. glycolytica.</title>
        <authorList>
            <person name="Veyrier F.J."/>
            <person name="Taha M.-K."/>
        </authorList>
    </citation>
    <scope>NUCLEOTIDE SEQUENCE [LARGE SCALE GENOMIC DNA]</scope>
    <source>
        <strain evidence="8">ATCC 29315</strain>
    </source>
</reference>